<keyword evidence="3" id="KW-1185">Reference proteome</keyword>
<dbReference type="InterPro" id="IPR011008">
    <property type="entry name" value="Dimeric_a/b-barrel"/>
</dbReference>
<name>A0A501WRU1_9RHOB</name>
<dbReference type="SUPFAM" id="SSF54909">
    <property type="entry name" value="Dimeric alpha+beta barrel"/>
    <property type="match status" value="1"/>
</dbReference>
<feature type="domain" description="DUF1330" evidence="1">
    <location>
        <begin position="2"/>
        <end position="94"/>
    </location>
</feature>
<dbReference type="RefSeq" id="WP_140452947.1">
    <property type="nucleotide sequence ID" value="NZ_VFRP01000003.1"/>
</dbReference>
<protein>
    <submittedName>
        <fullName evidence="2">DUF1330 domain-containing protein</fullName>
    </submittedName>
</protein>
<comment type="caution">
    <text evidence="2">The sequence shown here is derived from an EMBL/GenBank/DDBJ whole genome shotgun (WGS) entry which is preliminary data.</text>
</comment>
<evidence type="ECO:0000313" key="2">
    <source>
        <dbReference type="EMBL" id="TPE52463.1"/>
    </source>
</evidence>
<evidence type="ECO:0000313" key="3">
    <source>
        <dbReference type="Proteomes" id="UP000319255"/>
    </source>
</evidence>
<gene>
    <name evidence="2" type="ORF">FJM51_04595</name>
</gene>
<proteinExistence type="predicted"/>
<sequence>MKGYWLILGTEITDQAAQAEYGALWAPIAKRYGARLVSVSEAARLLEARDASRMLLVEFPSHEAARACYEDPAYEAARVFAAKAAKRSLVLLRGELG</sequence>
<dbReference type="EMBL" id="VFRP01000003">
    <property type="protein sequence ID" value="TPE52463.1"/>
    <property type="molecule type" value="Genomic_DNA"/>
</dbReference>
<organism evidence="2 3">
    <name type="scientific">Amaricoccus solimangrovi</name>
    <dbReference type="NCBI Taxonomy" id="2589815"/>
    <lineage>
        <taxon>Bacteria</taxon>
        <taxon>Pseudomonadati</taxon>
        <taxon>Pseudomonadota</taxon>
        <taxon>Alphaproteobacteria</taxon>
        <taxon>Rhodobacterales</taxon>
        <taxon>Paracoccaceae</taxon>
        <taxon>Amaricoccus</taxon>
    </lineage>
</organism>
<dbReference type="PANTHER" id="PTHR41521:SF4">
    <property type="entry name" value="BLR0684 PROTEIN"/>
    <property type="match status" value="1"/>
</dbReference>
<reference evidence="2 3" key="1">
    <citation type="submission" date="2019-06" db="EMBL/GenBank/DDBJ databases">
        <title>A novel bacterium of genus Amaricoccus, isolated from marine sediment.</title>
        <authorList>
            <person name="Huang H."/>
            <person name="Mo K."/>
            <person name="Hu Y."/>
        </authorList>
    </citation>
    <scope>NUCLEOTIDE SEQUENCE [LARGE SCALE GENOMIC DNA]</scope>
    <source>
        <strain evidence="2 3">HB172011</strain>
    </source>
</reference>
<accession>A0A501WRU1</accession>
<dbReference type="OrthoDB" id="9806380at2"/>
<dbReference type="Pfam" id="PF07045">
    <property type="entry name" value="DUF1330"/>
    <property type="match status" value="1"/>
</dbReference>
<dbReference type="InterPro" id="IPR010753">
    <property type="entry name" value="DUF1330"/>
</dbReference>
<dbReference type="Proteomes" id="UP000319255">
    <property type="component" value="Unassembled WGS sequence"/>
</dbReference>
<evidence type="ECO:0000259" key="1">
    <source>
        <dbReference type="Pfam" id="PF07045"/>
    </source>
</evidence>
<dbReference type="AlphaFoldDB" id="A0A501WRU1"/>
<dbReference type="Gene3D" id="3.30.70.100">
    <property type="match status" value="1"/>
</dbReference>
<dbReference type="PANTHER" id="PTHR41521">
    <property type="match status" value="1"/>
</dbReference>